<proteinExistence type="predicted"/>
<evidence type="ECO:0000256" key="2">
    <source>
        <dbReference type="ARBA" id="ARBA00022448"/>
    </source>
</evidence>
<dbReference type="PANTHER" id="PTHR33909">
    <property type="entry name" value="SEC TRANSLOCON ACCESSORY COMPLEX SUBUNIT YAJC"/>
    <property type="match status" value="1"/>
</dbReference>
<protein>
    <submittedName>
        <fullName evidence="10">Protein translocase subunit YajC</fullName>
    </submittedName>
</protein>
<dbReference type="PANTHER" id="PTHR33909:SF1">
    <property type="entry name" value="SEC TRANSLOCON ACCESSORY COMPLEX SUBUNIT YAJC"/>
    <property type="match status" value="1"/>
</dbReference>
<dbReference type="PRINTS" id="PR01853">
    <property type="entry name" value="YAJCTRNLCASE"/>
</dbReference>
<dbReference type="NCBIfam" id="TIGR00739">
    <property type="entry name" value="yajC"/>
    <property type="match status" value="1"/>
</dbReference>
<reference evidence="10" key="1">
    <citation type="submission" date="2018-06" db="EMBL/GenBank/DDBJ databases">
        <authorList>
            <person name="Zhirakovskaya E."/>
        </authorList>
    </citation>
    <scope>NUCLEOTIDE SEQUENCE</scope>
</reference>
<keyword evidence="3" id="KW-1003">Cell membrane</keyword>
<organism evidence="10">
    <name type="scientific">hydrothermal vent metagenome</name>
    <dbReference type="NCBI Taxonomy" id="652676"/>
    <lineage>
        <taxon>unclassified sequences</taxon>
        <taxon>metagenomes</taxon>
        <taxon>ecological metagenomes</taxon>
    </lineage>
</organism>
<evidence type="ECO:0000313" key="10">
    <source>
        <dbReference type="EMBL" id="VAW77601.1"/>
    </source>
</evidence>
<evidence type="ECO:0000256" key="8">
    <source>
        <dbReference type="ARBA" id="ARBA00023136"/>
    </source>
</evidence>
<evidence type="ECO:0000256" key="6">
    <source>
        <dbReference type="ARBA" id="ARBA00022989"/>
    </source>
</evidence>
<dbReference type="Pfam" id="PF02699">
    <property type="entry name" value="YajC"/>
    <property type="match status" value="1"/>
</dbReference>
<evidence type="ECO:0000256" key="9">
    <source>
        <dbReference type="SAM" id="Phobius"/>
    </source>
</evidence>
<accession>A0A3B0YDT5</accession>
<evidence type="ECO:0000256" key="7">
    <source>
        <dbReference type="ARBA" id="ARBA00023010"/>
    </source>
</evidence>
<evidence type="ECO:0000256" key="4">
    <source>
        <dbReference type="ARBA" id="ARBA00022692"/>
    </source>
</evidence>
<feature type="transmembrane region" description="Helical" evidence="9">
    <location>
        <begin position="26"/>
        <end position="43"/>
    </location>
</feature>
<evidence type="ECO:0000256" key="5">
    <source>
        <dbReference type="ARBA" id="ARBA00022927"/>
    </source>
</evidence>
<gene>
    <name evidence="10" type="ORF">MNBD_GAMMA13-1827</name>
</gene>
<keyword evidence="2" id="KW-0813">Transport</keyword>
<comment type="subcellular location">
    <subcellularLocation>
        <location evidence="1">Cell membrane</location>
        <topology evidence="1">Single-pass membrane protein</topology>
    </subcellularLocation>
</comment>
<dbReference type="GO" id="GO:0015031">
    <property type="term" value="P:protein transport"/>
    <property type="evidence" value="ECO:0007669"/>
    <property type="project" value="UniProtKB-KW"/>
</dbReference>
<dbReference type="GO" id="GO:0005886">
    <property type="term" value="C:plasma membrane"/>
    <property type="evidence" value="ECO:0007669"/>
    <property type="project" value="UniProtKB-SubCell"/>
</dbReference>
<dbReference type="AlphaFoldDB" id="A0A3B0YDT5"/>
<keyword evidence="5" id="KW-0653">Protein transport</keyword>
<evidence type="ECO:0000256" key="3">
    <source>
        <dbReference type="ARBA" id="ARBA00022475"/>
    </source>
</evidence>
<keyword evidence="4 9" id="KW-0812">Transmembrane</keyword>
<evidence type="ECO:0000256" key="1">
    <source>
        <dbReference type="ARBA" id="ARBA00004162"/>
    </source>
</evidence>
<name>A0A3B0YDT5_9ZZZZ</name>
<dbReference type="EMBL" id="UOFK01000122">
    <property type="protein sequence ID" value="VAW77601.1"/>
    <property type="molecule type" value="Genomic_DNA"/>
</dbReference>
<dbReference type="SMART" id="SM01323">
    <property type="entry name" value="YajC"/>
    <property type="match status" value="1"/>
</dbReference>
<keyword evidence="8 9" id="KW-0472">Membrane</keyword>
<dbReference type="InterPro" id="IPR003849">
    <property type="entry name" value="Preprotein_translocase_YajC"/>
</dbReference>
<keyword evidence="7" id="KW-0811">Translocation</keyword>
<sequence>MSFFISDALAAAPAAGAQSDSLAQFLPLVLIFVVFYFLLIRPQSKRAKEHKKMVEGLSKGDEVVTNGGLLGRITEVGENFIQVKVADNVEVKVQRQAVANLMPKGTSKEL</sequence>
<keyword evidence="6 9" id="KW-1133">Transmembrane helix</keyword>